<evidence type="ECO:0000313" key="1">
    <source>
        <dbReference type="EMBL" id="KAF9671002.1"/>
    </source>
</evidence>
<organism evidence="1 2">
    <name type="scientific">Salix dunnii</name>
    <dbReference type="NCBI Taxonomy" id="1413687"/>
    <lineage>
        <taxon>Eukaryota</taxon>
        <taxon>Viridiplantae</taxon>
        <taxon>Streptophyta</taxon>
        <taxon>Embryophyta</taxon>
        <taxon>Tracheophyta</taxon>
        <taxon>Spermatophyta</taxon>
        <taxon>Magnoliopsida</taxon>
        <taxon>eudicotyledons</taxon>
        <taxon>Gunneridae</taxon>
        <taxon>Pentapetalae</taxon>
        <taxon>rosids</taxon>
        <taxon>fabids</taxon>
        <taxon>Malpighiales</taxon>
        <taxon>Salicaceae</taxon>
        <taxon>Saliceae</taxon>
        <taxon>Salix</taxon>
    </lineage>
</organism>
<dbReference type="OrthoDB" id="10254455at2759"/>
<name>A0A835MLH4_9ROSI</name>
<protein>
    <submittedName>
        <fullName evidence="1">Uncharacterized protein</fullName>
    </submittedName>
</protein>
<evidence type="ECO:0000313" key="2">
    <source>
        <dbReference type="Proteomes" id="UP000657918"/>
    </source>
</evidence>
<keyword evidence="2" id="KW-1185">Reference proteome</keyword>
<reference evidence="1 2" key="1">
    <citation type="submission" date="2020-10" db="EMBL/GenBank/DDBJ databases">
        <title>Plant Genome Project.</title>
        <authorList>
            <person name="Zhang R.-G."/>
        </authorList>
    </citation>
    <scope>NUCLEOTIDE SEQUENCE [LARGE SCALE GENOMIC DNA]</scope>
    <source>
        <strain evidence="1">FAFU-HL-1</strain>
        <tissue evidence="1">Leaf</tissue>
    </source>
</reference>
<proteinExistence type="predicted"/>
<gene>
    <name evidence="1" type="ORF">SADUNF_Sadunf12G0001500</name>
</gene>
<dbReference type="Proteomes" id="UP000657918">
    <property type="component" value="Unassembled WGS sequence"/>
</dbReference>
<comment type="caution">
    <text evidence="1">The sequence shown here is derived from an EMBL/GenBank/DDBJ whole genome shotgun (WGS) entry which is preliminary data.</text>
</comment>
<dbReference type="EMBL" id="JADGMS010000012">
    <property type="protein sequence ID" value="KAF9671002.1"/>
    <property type="molecule type" value="Genomic_DNA"/>
</dbReference>
<accession>A0A835MLH4</accession>
<dbReference type="AlphaFoldDB" id="A0A835MLH4"/>
<sequence>MCQIGKLAKLRRNMGAFEIIVGQVELSKMTQGEEGAIGMESAIKQAVSKVKPSYNPCFHFTSDPIPQAAICTLFPRLCLGMLAVPRSRAIDGKGCFEFGAKKVFGHEHRNESKRSNLMMKLMSENGRETKWKREIERGITNKTPCCLLRIQNICGTLNER</sequence>